<name>A0A7J5PV45_9BACE</name>
<proteinExistence type="predicted"/>
<dbReference type="Proteomes" id="UP001198461">
    <property type="component" value="Unassembled WGS sequence"/>
</dbReference>
<dbReference type="EMBL" id="JAIWYE010000017">
    <property type="protein sequence ID" value="MCA4703644.1"/>
    <property type="molecule type" value="Genomic_DNA"/>
</dbReference>
<reference evidence="1 3" key="1">
    <citation type="journal article" date="2019" name="Nat. Med.">
        <title>A library of human gut bacterial isolates paired with longitudinal multiomics data enables mechanistic microbiome research.</title>
        <authorList>
            <person name="Poyet M."/>
            <person name="Groussin M."/>
            <person name="Gibbons S.M."/>
            <person name="Avila-Pacheco J."/>
            <person name="Jiang X."/>
            <person name="Kearney S.M."/>
            <person name="Perrotta A.R."/>
            <person name="Berdy B."/>
            <person name="Zhao S."/>
            <person name="Lieberman T.D."/>
            <person name="Swanson P.K."/>
            <person name="Smith M."/>
            <person name="Roesemann S."/>
            <person name="Alexander J.E."/>
            <person name="Rich S.A."/>
            <person name="Livny J."/>
            <person name="Vlamakis H."/>
            <person name="Clish C."/>
            <person name="Bullock K."/>
            <person name="Deik A."/>
            <person name="Scott J."/>
            <person name="Pierce K.A."/>
            <person name="Xavier R.J."/>
            <person name="Alm E.J."/>
        </authorList>
    </citation>
    <scope>NUCLEOTIDE SEQUENCE [LARGE SCALE GENOMIC DNA]</scope>
    <source>
        <strain evidence="1 3">BIOML-A58</strain>
    </source>
</reference>
<organism evidence="1 3">
    <name type="scientific">Bacteroides xylanisolvens</name>
    <dbReference type="NCBI Taxonomy" id="371601"/>
    <lineage>
        <taxon>Bacteria</taxon>
        <taxon>Pseudomonadati</taxon>
        <taxon>Bacteroidota</taxon>
        <taxon>Bacteroidia</taxon>
        <taxon>Bacteroidales</taxon>
        <taxon>Bacteroidaceae</taxon>
        <taxon>Bacteroides</taxon>
    </lineage>
</organism>
<gene>
    <name evidence="1" type="ORF">GA398_14990</name>
    <name evidence="2" type="ORF">LD004_08440</name>
</gene>
<dbReference type="RefSeq" id="WP_151935044.1">
    <property type="nucleotide sequence ID" value="NZ_JAIWXB010000011.1"/>
</dbReference>
<protein>
    <submittedName>
        <fullName evidence="1">Uncharacterized protein</fullName>
    </submittedName>
</protein>
<evidence type="ECO:0000313" key="1">
    <source>
        <dbReference type="EMBL" id="KAB6146702.1"/>
    </source>
</evidence>
<comment type="caution">
    <text evidence="1">The sequence shown here is derived from an EMBL/GenBank/DDBJ whole genome shotgun (WGS) entry which is preliminary data.</text>
</comment>
<dbReference type="EMBL" id="WDED01000022">
    <property type="protein sequence ID" value="KAB6146702.1"/>
    <property type="molecule type" value="Genomic_DNA"/>
</dbReference>
<accession>A0A7J5PV45</accession>
<dbReference type="AlphaFoldDB" id="A0A7J5PV45"/>
<evidence type="ECO:0000313" key="2">
    <source>
        <dbReference type="EMBL" id="MCA4703644.1"/>
    </source>
</evidence>
<dbReference type="Proteomes" id="UP000434604">
    <property type="component" value="Unassembled WGS sequence"/>
</dbReference>
<sequence length="202" mass="23254">MKSHTYTDRTDAAGKNEHTKNLGIMCELLNDRADLVEKYFVLPTFEIDDYLAMQLELDTAEVLSCYNDLIDHKNSFVSERNFQCYFTSLQLDLLTQYVNELHLFFSDVTNEEMRQLFSGKLFRPLKSTNNRIVAFFFDALCSQNLICKQWQKVIDRNNLILSSADGRPLNSSKISSALSVAKQDNRSIYVTIKKSVQHIATS</sequence>
<evidence type="ECO:0000313" key="3">
    <source>
        <dbReference type="Proteomes" id="UP000434604"/>
    </source>
</evidence>
<reference evidence="2" key="2">
    <citation type="submission" date="2023-08" db="EMBL/GenBank/DDBJ databases">
        <title>Mucin Metabolism Genes Underlie the Key Renovations of Bacteroides xylanisolvens Genomes in Captive Great Apes.</title>
        <authorList>
            <person name="Nishida A.H."/>
        </authorList>
    </citation>
    <scope>NUCLEOTIDE SEQUENCE</scope>
    <source>
        <strain evidence="2">P13.H9</strain>
    </source>
</reference>